<dbReference type="AlphaFoldDB" id="A0A494G8R3"/>
<dbReference type="Proteomes" id="UP000004994">
    <property type="component" value="Unassembled WGS sequence"/>
</dbReference>
<name>A0A494G8R3_SOLLC</name>
<sequence>MHVVVIIAVPSFPRKRPKQPATKLPSRGKNTISRYIISSVIRQPKIKQLQSGIPEKKARNRNEVIRPRGEERRTKLYDSFFVDVRLACVKHIASVPS</sequence>
<dbReference type="InParanoid" id="A0A494G8R3"/>
<reference evidence="1" key="2">
    <citation type="submission" date="2019-04" db="UniProtKB">
        <authorList>
            <consortium name="EnsemblPlants"/>
        </authorList>
    </citation>
    <scope>IDENTIFICATION</scope>
    <source>
        <strain evidence="1">cv. Heinz 1706</strain>
    </source>
</reference>
<evidence type="ECO:0000313" key="2">
    <source>
        <dbReference type="Proteomes" id="UP000004994"/>
    </source>
</evidence>
<protein>
    <submittedName>
        <fullName evidence="1">Uncharacterized protein</fullName>
    </submittedName>
</protein>
<proteinExistence type="predicted"/>
<dbReference type="PaxDb" id="4081-Solyc00g013150.1.1"/>
<accession>A0A494G8R3</accession>
<keyword evidence="2" id="KW-1185">Reference proteome</keyword>
<dbReference type="Gramene" id="Solyc00g013150.1.1">
    <property type="protein sequence ID" value="Solyc00g013150.1.1.1.CDS"/>
    <property type="gene ID" value="Solyc00g013150.1"/>
</dbReference>
<reference evidence="1" key="1">
    <citation type="journal article" date="2012" name="Nature">
        <title>The tomato genome sequence provides insights into fleshy fruit evolution.</title>
        <authorList>
            <consortium name="Tomato Genome Consortium"/>
        </authorList>
    </citation>
    <scope>NUCLEOTIDE SEQUENCE [LARGE SCALE GENOMIC DNA]</scope>
    <source>
        <strain evidence="1">cv. Heinz 1706</strain>
    </source>
</reference>
<dbReference type="EnsemblPlants" id="Solyc00g013150.1.1">
    <property type="protein sequence ID" value="Solyc00g013150.1.1.1.CDS"/>
    <property type="gene ID" value="Solyc00g013150.1"/>
</dbReference>
<evidence type="ECO:0000313" key="1">
    <source>
        <dbReference type="EnsemblPlants" id="Solyc00g013150.1.1.1.CDS"/>
    </source>
</evidence>
<organism evidence="1">
    <name type="scientific">Solanum lycopersicum</name>
    <name type="common">Tomato</name>
    <name type="synonym">Lycopersicon esculentum</name>
    <dbReference type="NCBI Taxonomy" id="4081"/>
    <lineage>
        <taxon>Eukaryota</taxon>
        <taxon>Viridiplantae</taxon>
        <taxon>Streptophyta</taxon>
        <taxon>Embryophyta</taxon>
        <taxon>Tracheophyta</taxon>
        <taxon>Spermatophyta</taxon>
        <taxon>Magnoliopsida</taxon>
        <taxon>eudicotyledons</taxon>
        <taxon>Gunneridae</taxon>
        <taxon>Pentapetalae</taxon>
        <taxon>asterids</taxon>
        <taxon>lamiids</taxon>
        <taxon>Solanales</taxon>
        <taxon>Solanaceae</taxon>
        <taxon>Solanoideae</taxon>
        <taxon>Solaneae</taxon>
        <taxon>Solanum</taxon>
        <taxon>Solanum subgen. Lycopersicon</taxon>
    </lineage>
</organism>